<keyword evidence="1" id="KW-1133">Transmembrane helix</keyword>
<feature type="chain" id="PRO_5040341659" evidence="2">
    <location>
        <begin position="20"/>
        <end position="327"/>
    </location>
</feature>
<evidence type="ECO:0000256" key="1">
    <source>
        <dbReference type="SAM" id="Phobius"/>
    </source>
</evidence>
<organism evidence="3 4">
    <name type="scientific">Lojkania enalia</name>
    <dbReference type="NCBI Taxonomy" id="147567"/>
    <lineage>
        <taxon>Eukaryota</taxon>
        <taxon>Fungi</taxon>
        <taxon>Dikarya</taxon>
        <taxon>Ascomycota</taxon>
        <taxon>Pezizomycotina</taxon>
        <taxon>Dothideomycetes</taxon>
        <taxon>Pleosporomycetidae</taxon>
        <taxon>Pleosporales</taxon>
        <taxon>Pleosporales incertae sedis</taxon>
        <taxon>Lojkania</taxon>
    </lineage>
</organism>
<proteinExistence type="predicted"/>
<accession>A0A9P4KC88</accession>
<name>A0A9P4KC88_9PLEO</name>
<evidence type="ECO:0000313" key="4">
    <source>
        <dbReference type="Proteomes" id="UP000800093"/>
    </source>
</evidence>
<comment type="caution">
    <text evidence="3">The sequence shown here is derived from an EMBL/GenBank/DDBJ whole genome shotgun (WGS) entry which is preliminary data.</text>
</comment>
<keyword evidence="1" id="KW-0812">Transmembrane</keyword>
<gene>
    <name evidence="3" type="ORF">CC78DRAFT_168133</name>
</gene>
<keyword evidence="2" id="KW-0732">Signal</keyword>
<feature type="signal peptide" evidence="2">
    <location>
        <begin position="1"/>
        <end position="19"/>
    </location>
</feature>
<keyword evidence="4" id="KW-1185">Reference proteome</keyword>
<dbReference type="Proteomes" id="UP000800093">
    <property type="component" value="Unassembled WGS sequence"/>
</dbReference>
<dbReference type="OrthoDB" id="2596908at2759"/>
<protein>
    <submittedName>
        <fullName evidence="3">Uncharacterized protein</fullName>
    </submittedName>
</protein>
<dbReference type="AlphaFoldDB" id="A0A9P4KC88"/>
<sequence length="327" mass="35280">MFFQTALMGGLLIAGQASAKVNSLFQRSEDLESVLRRDADSLVATLTERDVPDLVIRAPQVSTTPASGDAENIDFAQWENQTRAACDDAMSGLKASNPSGFAVCYNLPFLDSTKGIFMAELRLYSIAPAIDPWTGISSADVMMSMAYSGARIGATNNTLLRRDLMGQLVERQDTGSSSKPEQVKVQAYVGQINDNLMGQAMQRDELKQYLIPTIELTAQQPDSDQMLSVVLDSEEASFKNGVFAQQDTTPTDAAAAAASASDAVAAAEPFDVPGMTLAFFPTGLVITCVWTGLFIAAVGAGTVGRIQFREQYRRRVKREMASGFRTI</sequence>
<feature type="transmembrane region" description="Helical" evidence="1">
    <location>
        <begin position="284"/>
        <end position="308"/>
    </location>
</feature>
<reference evidence="4" key="1">
    <citation type="journal article" date="2020" name="Stud. Mycol.">
        <title>101 Dothideomycetes genomes: A test case for predicting lifestyles and emergence of pathogens.</title>
        <authorList>
            <person name="Haridas S."/>
            <person name="Albert R."/>
            <person name="Binder M."/>
            <person name="Bloem J."/>
            <person name="LaButti K."/>
            <person name="Salamov A."/>
            <person name="Andreopoulos B."/>
            <person name="Baker S."/>
            <person name="Barry K."/>
            <person name="Bills G."/>
            <person name="Bluhm B."/>
            <person name="Cannon C."/>
            <person name="Castanera R."/>
            <person name="Culley D."/>
            <person name="Daum C."/>
            <person name="Ezra D."/>
            <person name="Gonzalez J."/>
            <person name="Henrissat B."/>
            <person name="Kuo A."/>
            <person name="Liang C."/>
            <person name="Lipzen A."/>
            <person name="Lutzoni F."/>
            <person name="Magnuson J."/>
            <person name="Mondo S."/>
            <person name="Nolan M."/>
            <person name="Ohm R."/>
            <person name="Pangilinan J."/>
            <person name="Park H.-J."/>
            <person name="Ramirez L."/>
            <person name="Alfaro M."/>
            <person name="Sun H."/>
            <person name="Tritt A."/>
            <person name="Yoshinaga Y."/>
            <person name="Zwiers L.-H."/>
            <person name="Turgeon B."/>
            <person name="Goodwin S."/>
            <person name="Spatafora J."/>
            <person name="Crous P."/>
            <person name="Grigoriev I."/>
        </authorList>
    </citation>
    <scope>NUCLEOTIDE SEQUENCE [LARGE SCALE GENOMIC DNA]</scope>
    <source>
        <strain evidence="4">CBS 304.66</strain>
    </source>
</reference>
<evidence type="ECO:0000256" key="2">
    <source>
        <dbReference type="SAM" id="SignalP"/>
    </source>
</evidence>
<evidence type="ECO:0000313" key="3">
    <source>
        <dbReference type="EMBL" id="KAF2265925.1"/>
    </source>
</evidence>
<dbReference type="EMBL" id="ML986602">
    <property type="protein sequence ID" value="KAF2265925.1"/>
    <property type="molecule type" value="Genomic_DNA"/>
</dbReference>
<keyword evidence="1" id="KW-0472">Membrane</keyword>